<dbReference type="EMBL" id="JACYXI010000015">
    <property type="protein sequence ID" value="MBD8893719.1"/>
    <property type="molecule type" value="Genomic_DNA"/>
</dbReference>
<feature type="transmembrane region" description="Helical" evidence="1">
    <location>
        <begin position="60"/>
        <end position="80"/>
    </location>
</feature>
<keyword evidence="1" id="KW-1133">Transmembrane helix</keyword>
<keyword evidence="2" id="KW-0540">Nuclease</keyword>
<keyword evidence="3" id="KW-1185">Reference proteome</keyword>
<evidence type="ECO:0000313" key="3">
    <source>
        <dbReference type="Proteomes" id="UP000632063"/>
    </source>
</evidence>
<dbReference type="Proteomes" id="UP000632063">
    <property type="component" value="Unassembled WGS sequence"/>
</dbReference>
<gene>
    <name evidence="2" type="ORF">IG616_19410</name>
</gene>
<protein>
    <submittedName>
        <fullName evidence="2">Endonuclease</fullName>
    </submittedName>
</protein>
<proteinExistence type="predicted"/>
<keyword evidence="2" id="KW-0255">Endonuclease</keyword>
<sequence length="81" mass="9124">MTVFWFVVVAVCIFLLGVGGMIVLDHKFSQAVQGRDYTVKGRRVLSDDPFVRKTFRKFHAIRVAYSFFLIALLVVVVSNAG</sequence>
<evidence type="ECO:0000256" key="1">
    <source>
        <dbReference type="SAM" id="Phobius"/>
    </source>
</evidence>
<accession>A0ABR9CSA0</accession>
<organism evidence="2 3">
    <name type="scientific">Roseibium litorale</name>
    <dbReference type="NCBI Taxonomy" id="2803841"/>
    <lineage>
        <taxon>Bacteria</taxon>
        <taxon>Pseudomonadati</taxon>
        <taxon>Pseudomonadota</taxon>
        <taxon>Alphaproteobacteria</taxon>
        <taxon>Hyphomicrobiales</taxon>
        <taxon>Stappiaceae</taxon>
        <taxon>Roseibium</taxon>
    </lineage>
</organism>
<dbReference type="GO" id="GO:0004519">
    <property type="term" value="F:endonuclease activity"/>
    <property type="evidence" value="ECO:0007669"/>
    <property type="project" value="UniProtKB-KW"/>
</dbReference>
<keyword evidence="1" id="KW-0812">Transmembrane</keyword>
<dbReference type="RefSeq" id="WP_192149973.1">
    <property type="nucleotide sequence ID" value="NZ_JACYXI010000015.1"/>
</dbReference>
<reference evidence="2 3" key="2">
    <citation type="journal article" date="2021" name="Int. J. Syst. Evol. Microbiol.">
        <title>Roseibium litorale sp. nov., isolated from a tidal flat sediment and proposal for the reclassification of Labrenzia polysiphoniae as Roseibium polysiphoniae comb. nov.</title>
        <authorList>
            <person name="Liu Y."/>
            <person name="Pei T."/>
            <person name="Du J."/>
            <person name="Chao M."/>
            <person name="Deng M.R."/>
            <person name="Zhu H."/>
        </authorList>
    </citation>
    <scope>NUCLEOTIDE SEQUENCE [LARGE SCALE GENOMIC DNA]</scope>
    <source>
        <strain evidence="2 3">4C16A</strain>
    </source>
</reference>
<name>A0ABR9CSA0_9HYPH</name>
<feature type="transmembrane region" description="Helical" evidence="1">
    <location>
        <begin position="6"/>
        <end position="24"/>
    </location>
</feature>
<keyword evidence="1" id="KW-0472">Membrane</keyword>
<comment type="caution">
    <text evidence="2">The sequence shown here is derived from an EMBL/GenBank/DDBJ whole genome shotgun (WGS) entry which is preliminary data.</text>
</comment>
<evidence type="ECO:0000313" key="2">
    <source>
        <dbReference type="EMBL" id="MBD8893719.1"/>
    </source>
</evidence>
<reference evidence="3" key="1">
    <citation type="submission" date="2020-09" db="EMBL/GenBank/DDBJ databases">
        <title>The genome sequence of strain Labrenzia suaedae 4C16A.</title>
        <authorList>
            <person name="Liu Y."/>
        </authorList>
    </citation>
    <scope>NUCLEOTIDE SEQUENCE [LARGE SCALE GENOMIC DNA]</scope>
    <source>
        <strain evidence="3">4C16A</strain>
    </source>
</reference>
<keyword evidence="2" id="KW-0378">Hydrolase</keyword>